<name>A0A6J2K455_BOMMA</name>
<gene>
    <name evidence="3" type="primary">LOC114247851</name>
</gene>
<keyword evidence="2" id="KW-1185">Reference proteome</keyword>
<dbReference type="OrthoDB" id="6925713at2759"/>
<protein>
    <submittedName>
        <fullName evidence="3">Uncharacterized protein LOC114247851</fullName>
    </submittedName>
</protein>
<feature type="compositionally biased region" description="Basic and acidic residues" evidence="1">
    <location>
        <begin position="48"/>
        <end position="59"/>
    </location>
</feature>
<organism evidence="2 3">
    <name type="scientific">Bombyx mandarina</name>
    <name type="common">Wild silk moth</name>
    <name type="synonym">Wild silkworm</name>
    <dbReference type="NCBI Taxonomy" id="7092"/>
    <lineage>
        <taxon>Eukaryota</taxon>
        <taxon>Metazoa</taxon>
        <taxon>Ecdysozoa</taxon>
        <taxon>Arthropoda</taxon>
        <taxon>Hexapoda</taxon>
        <taxon>Insecta</taxon>
        <taxon>Pterygota</taxon>
        <taxon>Neoptera</taxon>
        <taxon>Endopterygota</taxon>
        <taxon>Lepidoptera</taxon>
        <taxon>Glossata</taxon>
        <taxon>Ditrysia</taxon>
        <taxon>Bombycoidea</taxon>
        <taxon>Bombycidae</taxon>
        <taxon>Bombycinae</taxon>
        <taxon>Bombyx</taxon>
    </lineage>
</organism>
<dbReference type="AlphaFoldDB" id="A0A6J2K455"/>
<reference evidence="3" key="1">
    <citation type="submission" date="2025-08" db="UniProtKB">
        <authorList>
            <consortium name="RefSeq"/>
        </authorList>
    </citation>
    <scope>IDENTIFICATION</scope>
    <source>
        <tissue evidence="3">Silk gland</tissue>
    </source>
</reference>
<dbReference type="Proteomes" id="UP000504629">
    <property type="component" value="Unplaced"/>
</dbReference>
<evidence type="ECO:0000256" key="1">
    <source>
        <dbReference type="SAM" id="MobiDB-lite"/>
    </source>
</evidence>
<evidence type="ECO:0000313" key="3">
    <source>
        <dbReference type="RefSeq" id="XP_028036720.1"/>
    </source>
</evidence>
<sequence>MGKVPYLSDSEATDDTCSSYENGSRKKKFSILKCTTGNIKKKKCKVHSKSEPDDSDYRSRTRSRSRSGNRVRYKLPGILKRDKDGASSDDDEESEVLRPKSQDRCLVGRVPRPAGAKPGRGGGVAIVVKRNVSNRFPNLQPQASTSIPKHKRSSRRQLSKKLSY</sequence>
<evidence type="ECO:0000313" key="2">
    <source>
        <dbReference type="Proteomes" id="UP000504629"/>
    </source>
</evidence>
<feature type="compositionally biased region" description="Polar residues" evidence="1">
    <location>
        <begin position="135"/>
        <end position="147"/>
    </location>
</feature>
<accession>A0A6J2K455</accession>
<feature type="compositionally biased region" description="Low complexity" evidence="1">
    <location>
        <begin position="108"/>
        <end position="117"/>
    </location>
</feature>
<feature type="compositionally biased region" description="Basic residues" evidence="1">
    <location>
        <begin position="148"/>
        <end position="164"/>
    </location>
</feature>
<proteinExistence type="predicted"/>
<feature type="region of interest" description="Disordered" evidence="1">
    <location>
        <begin position="1"/>
        <end position="22"/>
    </location>
</feature>
<feature type="region of interest" description="Disordered" evidence="1">
    <location>
        <begin position="40"/>
        <end position="123"/>
    </location>
</feature>
<feature type="region of interest" description="Disordered" evidence="1">
    <location>
        <begin position="135"/>
        <end position="164"/>
    </location>
</feature>
<feature type="compositionally biased region" description="Basic residues" evidence="1">
    <location>
        <begin position="60"/>
        <end position="73"/>
    </location>
</feature>
<dbReference type="GeneID" id="114247851"/>
<dbReference type="KEGG" id="bman:114247851"/>
<dbReference type="RefSeq" id="XP_028036720.1">
    <property type="nucleotide sequence ID" value="XM_028180919.1"/>
</dbReference>